<dbReference type="InterPro" id="IPR015424">
    <property type="entry name" value="PyrdxlP-dep_Trfase"/>
</dbReference>
<keyword evidence="5 8" id="KW-0663">Pyridoxal phosphate</keyword>
<dbReference type="EC" id="4.4.1.1" evidence="4"/>
<keyword evidence="11" id="KW-1185">Reference proteome</keyword>
<gene>
    <name evidence="10" type="ORF">M513_00895</name>
</gene>
<dbReference type="CDD" id="cd00614">
    <property type="entry name" value="CGS_like"/>
    <property type="match status" value="1"/>
</dbReference>
<dbReference type="InterPro" id="IPR000277">
    <property type="entry name" value="Cys/Met-Metab_PyrdxlP-dep_enz"/>
</dbReference>
<dbReference type="GO" id="GO:0019346">
    <property type="term" value="P:transsulfuration"/>
    <property type="evidence" value="ECO:0007669"/>
    <property type="project" value="InterPro"/>
</dbReference>
<dbReference type="FunFam" id="3.40.640.10:FF:000009">
    <property type="entry name" value="Cystathionine gamma-synthase homolog"/>
    <property type="match status" value="1"/>
</dbReference>
<evidence type="ECO:0000313" key="11">
    <source>
        <dbReference type="Proteomes" id="UP000030764"/>
    </source>
</evidence>
<evidence type="ECO:0000256" key="4">
    <source>
        <dbReference type="ARBA" id="ARBA00012085"/>
    </source>
</evidence>
<dbReference type="Gene3D" id="3.40.640.10">
    <property type="entry name" value="Type I PLP-dependent aspartate aminotransferase-like (Major domain)"/>
    <property type="match status" value="1"/>
</dbReference>
<dbReference type="GO" id="GO:0030170">
    <property type="term" value="F:pyridoxal phosphate binding"/>
    <property type="evidence" value="ECO:0007669"/>
    <property type="project" value="InterPro"/>
</dbReference>
<proteinExistence type="inferred from homology"/>
<dbReference type="GO" id="GO:0019343">
    <property type="term" value="P:cysteine biosynthetic process via cystathionine"/>
    <property type="evidence" value="ECO:0007669"/>
    <property type="project" value="TreeGrafter"/>
</dbReference>
<organism evidence="10 11">
    <name type="scientific">Trichuris suis</name>
    <name type="common">pig whipworm</name>
    <dbReference type="NCBI Taxonomy" id="68888"/>
    <lineage>
        <taxon>Eukaryota</taxon>
        <taxon>Metazoa</taxon>
        <taxon>Ecdysozoa</taxon>
        <taxon>Nematoda</taxon>
        <taxon>Enoplea</taxon>
        <taxon>Dorylaimia</taxon>
        <taxon>Trichinellida</taxon>
        <taxon>Trichuridae</taxon>
        <taxon>Trichuris</taxon>
    </lineage>
</organism>
<dbReference type="SUPFAM" id="SSF53383">
    <property type="entry name" value="PLP-dependent transferases"/>
    <property type="match status" value="1"/>
</dbReference>
<dbReference type="PIRSF" id="PIRSF001434">
    <property type="entry name" value="CGS"/>
    <property type="match status" value="1"/>
</dbReference>
<evidence type="ECO:0000256" key="2">
    <source>
        <dbReference type="ARBA" id="ARBA00005038"/>
    </source>
</evidence>
<evidence type="ECO:0000256" key="7">
    <source>
        <dbReference type="ARBA" id="ARBA00029853"/>
    </source>
</evidence>
<sequence>MKVKFEHIERCITIEREAESTWDNISQIGLGQSVMERFAHFATDALHVGQEPDQWAHHEIVPPICLATTFKQPAPAQPKTFDYARAGNATRFCLEQCIASLEAAKYCKTFASGLAAISAITAILRPGEAILALTDMYGGTMRFFNQVLGKVGIKCIMVDLIGKNIEEYLTPDVKMIWIESPTNPLLRIVDIEEVCTTARKTEGLLTVVDNTFMSPYFQRPLALGATMTVHSVTKYINGHSDVIMGCVCTNSKEIFDHLNFQQLAVGAVPSPFDCYLVNRGIKTLHLRMRAHEENGFEVARFLEKHPLVESVIFPGLPSHPQHELHVKQTTGTSGMVSFYIRGGQTEAVTFLKSLKIFALAESLGGYESLAEHPALMTHASVPEKIRKQLGITDNLIRLSVGLEDPEDLKADLDNALKATQRFPNGI</sequence>
<evidence type="ECO:0000256" key="9">
    <source>
        <dbReference type="RuleBase" id="RU362118"/>
    </source>
</evidence>
<dbReference type="GO" id="GO:0004123">
    <property type="term" value="F:cystathionine gamma-lyase activity"/>
    <property type="evidence" value="ECO:0007669"/>
    <property type="project" value="TreeGrafter"/>
</dbReference>
<comment type="similarity">
    <text evidence="3 9">Belongs to the trans-sulfuration enzymes family.</text>
</comment>
<evidence type="ECO:0000256" key="8">
    <source>
        <dbReference type="PIRSR" id="PIRSR001434-2"/>
    </source>
</evidence>
<dbReference type="PANTHER" id="PTHR11808:SF15">
    <property type="entry name" value="CYSTATHIONINE GAMMA-LYASE"/>
    <property type="match status" value="1"/>
</dbReference>
<evidence type="ECO:0000256" key="6">
    <source>
        <dbReference type="ARBA" id="ARBA00023192"/>
    </source>
</evidence>
<dbReference type="InterPro" id="IPR015421">
    <property type="entry name" value="PyrdxlP-dep_Trfase_major"/>
</dbReference>
<keyword evidence="6" id="KW-0198">Cysteine biosynthesis</keyword>
<evidence type="ECO:0000256" key="3">
    <source>
        <dbReference type="ARBA" id="ARBA00009077"/>
    </source>
</evidence>
<dbReference type="UniPathway" id="UPA00136">
    <property type="reaction ID" value="UER00202"/>
</dbReference>
<evidence type="ECO:0000256" key="5">
    <source>
        <dbReference type="ARBA" id="ARBA00022898"/>
    </source>
</evidence>
<accession>A0A085MLN6</accession>
<feature type="modified residue" description="N6-(pyridoxal phosphate)lysine" evidence="8">
    <location>
        <position position="234"/>
    </location>
</feature>
<dbReference type="Gene3D" id="3.90.1150.10">
    <property type="entry name" value="Aspartate Aminotransferase, domain 1"/>
    <property type="match status" value="1"/>
</dbReference>
<dbReference type="FunFam" id="3.90.1150.10:FF:000008">
    <property type="entry name" value="Cystathionine gamma-synthase"/>
    <property type="match status" value="1"/>
</dbReference>
<dbReference type="EMBL" id="KL363185">
    <property type="protein sequence ID" value="KFD58132.1"/>
    <property type="molecule type" value="Genomic_DNA"/>
</dbReference>
<dbReference type="GO" id="GO:0005737">
    <property type="term" value="C:cytoplasm"/>
    <property type="evidence" value="ECO:0007669"/>
    <property type="project" value="TreeGrafter"/>
</dbReference>
<name>A0A085MLN6_9BILA</name>
<evidence type="ECO:0000313" key="10">
    <source>
        <dbReference type="EMBL" id="KFD58132.1"/>
    </source>
</evidence>
<evidence type="ECO:0000256" key="1">
    <source>
        <dbReference type="ARBA" id="ARBA00001933"/>
    </source>
</evidence>
<keyword evidence="6" id="KW-0028">Amino-acid biosynthesis</keyword>
<dbReference type="PANTHER" id="PTHR11808">
    <property type="entry name" value="TRANS-SULFURATION ENZYME FAMILY MEMBER"/>
    <property type="match status" value="1"/>
</dbReference>
<protein>
    <recommendedName>
        <fullName evidence="4">cystathionine gamma-lyase</fullName>
        <ecNumber evidence="4">4.4.1.1</ecNumber>
    </recommendedName>
    <alternativeName>
        <fullName evidence="7">Gamma-cystathionase</fullName>
    </alternativeName>
</protein>
<comment type="pathway">
    <text evidence="2">Amino-acid biosynthesis; L-cysteine biosynthesis; L-cysteine from L-homocysteine and L-serine: step 2/2.</text>
</comment>
<dbReference type="AlphaFoldDB" id="A0A085MLN6"/>
<dbReference type="Pfam" id="PF01053">
    <property type="entry name" value="Cys_Met_Meta_PP"/>
    <property type="match status" value="1"/>
</dbReference>
<dbReference type="Proteomes" id="UP000030764">
    <property type="component" value="Unassembled WGS sequence"/>
</dbReference>
<comment type="cofactor">
    <cofactor evidence="1 9">
        <name>pyridoxal 5'-phosphate</name>
        <dbReference type="ChEBI" id="CHEBI:597326"/>
    </cofactor>
</comment>
<reference evidence="10 11" key="1">
    <citation type="journal article" date="2014" name="Nat. Genet.">
        <title>Genome and transcriptome of the porcine whipworm Trichuris suis.</title>
        <authorList>
            <person name="Jex A.R."/>
            <person name="Nejsum P."/>
            <person name="Schwarz E.M."/>
            <person name="Hu L."/>
            <person name="Young N.D."/>
            <person name="Hall R.S."/>
            <person name="Korhonen P.K."/>
            <person name="Liao S."/>
            <person name="Thamsborg S."/>
            <person name="Xia J."/>
            <person name="Xu P."/>
            <person name="Wang S."/>
            <person name="Scheerlinck J.P."/>
            <person name="Hofmann A."/>
            <person name="Sternberg P.W."/>
            <person name="Wang J."/>
            <person name="Gasser R.B."/>
        </authorList>
    </citation>
    <scope>NUCLEOTIDE SEQUENCE [LARGE SCALE GENOMIC DNA]</scope>
    <source>
        <strain evidence="10">DCEP-RM93M</strain>
    </source>
</reference>
<dbReference type="InterPro" id="IPR015422">
    <property type="entry name" value="PyrdxlP-dep_Trfase_small"/>
</dbReference>